<evidence type="ECO:0000313" key="3">
    <source>
        <dbReference type="Proteomes" id="UP001596310"/>
    </source>
</evidence>
<reference evidence="3" key="1">
    <citation type="journal article" date="2019" name="Int. J. Syst. Evol. Microbiol.">
        <title>The Global Catalogue of Microorganisms (GCM) 10K type strain sequencing project: providing services to taxonomists for standard genome sequencing and annotation.</title>
        <authorList>
            <consortium name="The Broad Institute Genomics Platform"/>
            <consortium name="The Broad Institute Genome Sequencing Center for Infectious Disease"/>
            <person name="Wu L."/>
            <person name="Ma J."/>
        </authorList>
    </citation>
    <scope>NUCLEOTIDE SEQUENCE [LARGE SCALE GENOMIC DNA]</scope>
    <source>
        <strain evidence="3">CCM 8897</strain>
    </source>
</reference>
<evidence type="ECO:0000256" key="1">
    <source>
        <dbReference type="SAM" id="Phobius"/>
    </source>
</evidence>
<dbReference type="Proteomes" id="UP001596310">
    <property type="component" value="Unassembled WGS sequence"/>
</dbReference>
<accession>A0ABW1UQC8</accession>
<comment type="caution">
    <text evidence="2">The sequence shown here is derived from an EMBL/GenBank/DDBJ whole genome shotgun (WGS) entry which is preliminary data.</text>
</comment>
<keyword evidence="1" id="KW-0472">Membrane</keyword>
<dbReference type="RefSeq" id="WP_125596079.1">
    <property type="nucleotide sequence ID" value="NZ_JBHSSM010000015.1"/>
</dbReference>
<feature type="transmembrane region" description="Helical" evidence="1">
    <location>
        <begin position="89"/>
        <end position="107"/>
    </location>
</feature>
<gene>
    <name evidence="2" type="ORF">ACFQHW_05710</name>
</gene>
<sequence length="114" mass="13113">MTKIKKILPLPMLIFLAVALIVCFPLPLLTSWLHVSTVHRIISLFLIVDPLLVIVSAVVIKRAHFAKWWLLAFPAIFALSVWWRFAKYNYWLVGMYLLLAIIIYVVTPQPNAQA</sequence>
<feature type="transmembrane region" description="Helical" evidence="1">
    <location>
        <begin position="41"/>
        <end position="60"/>
    </location>
</feature>
<protein>
    <recommendedName>
        <fullName evidence="4">Integral membrane protein</fullName>
    </recommendedName>
</protein>
<proteinExistence type="predicted"/>
<feature type="transmembrane region" description="Helical" evidence="1">
    <location>
        <begin position="12"/>
        <end position="35"/>
    </location>
</feature>
<feature type="transmembrane region" description="Helical" evidence="1">
    <location>
        <begin position="65"/>
        <end position="83"/>
    </location>
</feature>
<keyword evidence="1" id="KW-0812">Transmembrane</keyword>
<keyword evidence="3" id="KW-1185">Reference proteome</keyword>
<organism evidence="2 3">
    <name type="scientific">Lapidilactobacillus achengensis</name>
    <dbReference type="NCBI Taxonomy" id="2486000"/>
    <lineage>
        <taxon>Bacteria</taxon>
        <taxon>Bacillati</taxon>
        <taxon>Bacillota</taxon>
        <taxon>Bacilli</taxon>
        <taxon>Lactobacillales</taxon>
        <taxon>Lactobacillaceae</taxon>
        <taxon>Lapidilactobacillus</taxon>
    </lineage>
</organism>
<name>A0ABW1UQC8_9LACO</name>
<evidence type="ECO:0008006" key="4">
    <source>
        <dbReference type="Google" id="ProtNLM"/>
    </source>
</evidence>
<evidence type="ECO:0000313" key="2">
    <source>
        <dbReference type="EMBL" id="MFC6315067.1"/>
    </source>
</evidence>
<dbReference type="EMBL" id="JBHSSM010000015">
    <property type="protein sequence ID" value="MFC6315067.1"/>
    <property type="molecule type" value="Genomic_DNA"/>
</dbReference>
<keyword evidence="1" id="KW-1133">Transmembrane helix</keyword>